<dbReference type="AlphaFoldDB" id="A0A1I2VXJ2"/>
<dbReference type="PROSITE" id="PS00894">
    <property type="entry name" value="HTH_DEOR_1"/>
    <property type="match status" value="1"/>
</dbReference>
<dbReference type="PANTHER" id="PTHR30363">
    <property type="entry name" value="HTH-TYPE TRANSCRIPTIONAL REGULATOR SRLR-RELATED"/>
    <property type="match status" value="1"/>
</dbReference>
<dbReference type="PRINTS" id="PR00037">
    <property type="entry name" value="HTHLACR"/>
</dbReference>
<gene>
    <name evidence="5" type="ORF">SAMN05660649_03186</name>
</gene>
<dbReference type="PANTHER" id="PTHR30363:SF44">
    <property type="entry name" value="AGA OPERON TRANSCRIPTIONAL REPRESSOR-RELATED"/>
    <property type="match status" value="1"/>
</dbReference>
<dbReference type="Gene3D" id="3.40.50.1360">
    <property type="match status" value="1"/>
</dbReference>
<evidence type="ECO:0000259" key="4">
    <source>
        <dbReference type="PROSITE" id="PS51000"/>
    </source>
</evidence>
<keyword evidence="6" id="KW-1185">Reference proteome</keyword>
<dbReference type="SUPFAM" id="SSF46785">
    <property type="entry name" value="Winged helix' DNA-binding domain"/>
    <property type="match status" value="1"/>
</dbReference>
<dbReference type="SUPFAM" id="SSF100950">
    <property type="entry name" value="NagB/RpiA/CoA transferase-like"/>
    <property type="match status" value="1"/>
</dbReference>
<evidence type="ECO:0000313" key="6">
    <source>
        <dbReference type="Proteomes" id="UP000199337"/>
    </source>
</evidence>
<dbReference type="GO" id="GO:0003677">
    <property type="term" value="F:DNA binding"/>
    <property type="evidence" value="ECO:0007669"/>
    <property type="project" value="UniProtKB-KW"/>
</dbReference>
<protein>
    <submittedName>
        <fullName evidence="5">Transcriptional regulator, DeoR family</fullName>
    </submittedName>
</protein>
<dbReference type="InterPro" id="IPR001034">
    <property type="entry name" value="DeoR_HTH"/>
</dbReference>
<evidence type="ECO:0000256" key="1">
    <source>
        <dbReference type="ARBA" id="ARBA00023015"/>
    </source>
</evidence>
<dbReference type="Proteomes" id="UP000199337">
    <property type="component" value="Unassembled WGS sequence"/>
</dbReference>
<reference evidence="6" key="1">
    <citation type="submission" date="2016-10" db="EMBL/GenBank/DDBJ databases">
        <authorList>
            <person name="Varghese N."/>
            <person name="Submissions S."/>
        </authorList>
    </citation>
    <scope>NUCLEOTIDE SEQUENCE [LARGE SCALE GENOMIC DNA]</scope>
    <source>
        <strain evidence="6">DSM 17038</strain>
    </source>
</reference>
<evidence type="ECO:0000313" key="5">
    <source>
        <dbReference type="EMBL" id="SFG93109.1"/>
    </source>
</evidence>
<dbReference type="InterPro" id="IPR036388">
    <property type="entry name" value="WH-like_DNA-bd_sf"/>
</dbReference>
<dbReference type="Pfam" id="PF08220">
    <property type="entry name" value="HTH_DeoR"/>
    <property type="match status" value="1"/>
</dbReference>
<dbReference type="InterPro" id="IPR050313">
    <property type="entry name" value="Carb_Metab_HTH_regulators"/>
</dbReference>
<proteinExistence type="predicted"/>
<accession>A0A1I2VXJ2</accession>
<keyword evidence="2" id="KW-0238">DNA-binding</keyword>
<dbReference type="InterPro" id="IPR037171">
    <property type="entry name" value="NagB/RpiA_transferase-like"/>
</dbReference>
<dbReference type="STRING" id="341036.SAMN05660649_03186"/>
<dbReference type="PROSITE" id="PS51000">
    <property type="entry name" value="HTH_DEOR_2"/>
    <property type="match status" value="1"/>
</dbReference>
<feature type="domain" description="HTH deoR-type" evidence="4">
    <location>
        <begin position="5"/>
        <end position="60"/>
    </location>
</feature>
<keyword evidence="3" id="KW-0804">Transcription</keyword>
<organism evidence="5 6">
    <name type="scientific">Desulfotruncus arcticus DSM 17038</name>
    <dbReference type="NCBI Taxonomy" id="1121424"/>
    <lineage>
        <taxon>Bacteria</taxon>
        <taxon>Bacillati</taxon>
        <taxon>Bacillota</taxon>
        <taxon>Clostridia</taxon>
        <taxon>Eubacteriales</taxon>
        <taxon>Desulfallaceae</taxon>
        <taxon>Desulfotruncus</taxon>
    </lineage>
</organism>
<dbReference type="SMART" id="SM01134">
    <property type="entry name" value="DeoRC"/>
    <property type="match status" value="1"/>
</dbReference>
<dbReference type="OrthoDB" id="9797223at2"/>
<sequence length="261" mass="29001">MTLLAEERKRIILKTLDTYGKVTVKNLSATFNVSTETIRRDLDALESNGMLKKVYGGAIELTFDGPEHPHKQREKVYLEEKKAIGKAAAALVNDNEIIALDYGTTTIQIIPNLKNKKNLTVLTNSVPALTLLIDYKNKNLFSGKIIYLGGEINSSQMSSFGPITEKMLKEFYVDKAFIGIGGISIKHGITEYDINEGVLSKKMIGNAKESIIVADHSKIGVRQFYKIADIDLINAIVCDQKPPDDWTNDLIKSGIKWITPL</sequence>
<evidence type="ECO:0000256" key="3">
    <source>
        <dbReference type="ARBA" id="ARBA00023163"/>
    </source>
</evidence>
<dbReference type="InterPro" id="IPR018356">
    <property type="entry name" value="Tscrpt_reg_HTH_DeoR_CS"/>
</dbReference>
<dbReference type="EMBL" id="FOOX01000012">
    <property type="protein sequence ID" value="SFG93109.1"/>
    <property type="molecule type" value="Genomic_DNA"/>
</dbReference>
<dbReference type="InterPro" id="IPR014036">
    <property type="entry name" value="DeoR-like_C"/>
</dbReference>
<dbReference type="InterPro" id="IPR036390">
    <property type="entry name" value="WH_DNA-bd_sf"/>
</dbReference>
<keyword evidence="1" id="KW-0805">Transcription regulation</keyword>
<dbReference type="GO" id="GO:0003700">
    <property type="term" value="F:DNA-binding transcription factor activity"/>
    <property type="evidence" value="ECO:0007669"/>
    <property type="project" value="InterPro"/>
</dbReference>
<dbReference type="RefSeq" id="WP_092472367.1">
    <property type="nucleotide sequence ID" value="NZ_FOOX01000012.1"/>
</dbReference>
<dbReference type="Pfam" id="PF00455">
    <property type="entry name" value="DeoRC"/>
    <property type="match status" value="1"/>
</dbReference>
<name>A0A1I2VXJ2_9FIRM</name>
<evidence type="ECO:0000256" key="2">
    <source>
        <dbReference type="ARBA" id="ARBA00023125"/>
    </source>
</evidence>
<dbReference type="SMART" id="SM00420">
    <property type="entry name" value="HTH_DEOR"/>
    <property type="match status" value="1"/>
</dbReference>
<dbReference type="Gene3D" id="1.10.10.10">
    <property type="entry name" value="Winged helix-like DNA-binding domain superfamily/Winged helix DNA-binding domain"/>
    <property type="match status" value="1"/>
</dbReference>